<reference evidence="3 4" key="1">
    <citation type="journal article" date="2023" name="BMC Biol.">
        <title>The compact genome of the sponge Oopsacas minuta (Hexactinellida) is lacking key metazoan core genes.</title>
        <authorList>
            <person name="Santini S."/>
            <person name="Schenkelaars Q."/>
            <person name="Jourda C."/>
            <person name="Duchesne M."/>
            <person name="Belahbib H."/>
            <person name="Rocher C."/>
            <person name="Selva M."/>
            <person name="Riesgo A."/>
            <person name="Vervoort M."/>
            <person name="Leys S.P."/>
            <person name="Kodjabachian L."/>
            <person name="Le Bivic A."/>
            <person name="Borchiellini C."/>
            <person name="Claverie J.M."/>
            <person name="Renard E."/>
        </authorList>
    </citation>
    <scope>NUCLEOTIDE SEQUENCE [LARGE SCALE GENOMIC DNA]</scope>
    <source>
        <strain evidence="3">SPO-2</strain>
    </source>
</reference>
<dbReference type="SMART" id="SM00248">
    <property type="entry name" value="ANK"/>
    <property type="match status" value="10"/>
</dbReference>
<feature type="compositionally biased region" description="Basic and acidic residues" evidence="2">
    <location>
        <begin position="657"/>
        <end position="666"/>
    </location>
</feature>
<evidence type="ECO:0000313" key="4">
    <source>
        <dbReference type="Proteomes" id="UP001165289"/>
    </source>
</evidence>
<feature type="repeat" description="ANK" evidence="1">
    <location>
        <begin position="47"/>
        <end position="79"/>
    </location>
</feature>
<organism evidence="3 4">
    <name type="scientific">Oopsacas minuta</name>
    <dbReference type="NCBI Taxonomy" id="111878"/>
    <lineage>
        <taxon>Eukaryota</taxon>
        <taxon>Metazoa</taxon>
        <taxon>Porifera</taxon>
        <taxon>Hexactinellida</taxon>
        <taxon>Hexasterophora</taxon>
        <taxon>Lyssacinosida</taxon>
        <taxon>Leucopsacidae</taxon>
        <taxon>Oopsacas</taxon>
    </lineage>
</organism>
<dbReference type="SUPFAM" id="SSF47473">
    <property type="entry name" value="EF-hand"/>
    <property type="match status" value="1"/>
</dbReference>
<dbReference type="InterPro" id="IPR052801">
    <property type="entry name" value="Ankyrin-EF-hand"/>
</dbReference>
<feature type="repeat" description="ANK" evidence="1">
    <location>
        <begin position="567"/>
        <end position="595"/>
    </location>
</feature>
<feature type="repeat" description="ANK" evidence="1">
    <location>
        <begin position="250"/>
        <end position="282"/>
    </location>
</feature>
<gene>
    <name evidence="3" type="ORF">LOD99_4487</name>
</gene>
<keyword evidence="4" id="KW-1185">Reference proteome</keyword>
<dbReference type="AlphaFoldDB" id="A0AAV7JW39"/>
<dbReference type="Pfam" id="PF12796">
    <property type="entry name" value="Ank_2"/>
    <property type="match status" value="3"/>
</dbReference>
<dbReference type="SUPFAM" id="SSF48403">
    <property type="entry name" value="Ankyrin repeat"/>
    <property type="match status" value="2"/>
</dbReference>
<feature type="region of interest" description="Disordered" evidence="2">
    <location>
        <begin position="657"/>
        <end position="718"/>
    </location>
</feature>
<feature type="region of interest" description="Disordered" evidence="2">
    <location>
        <begin position="734"/>
        <end position="760"/>
    </location>
</feature>
<keyword evidence="1" id="KW-0040">ANK repeat</keyword>
<feature type="repeat" description="ANK" evidence="1">
    <location>
        <begin position="530"/>
        <end position="562"/>
    </location>
</feature>
<feature type="repeat" description="ANK" evidence="1">
    <location>
        <begin position="183"/>
        <end position="215"/>
    </location>
</feature>
<protein>
    <submittedName>
        <fullName evidence="3">Ankyrin repeat and EF-hand domain-containing protein 1-like</fullName>
    </submittedName>
</protein>
<evidence type="ECO:0000313" key="3">
    <source>
        <dbReference type="EMBL" id="KAI6652704.1"/>
    </source>
</evidence>
<sequence>MPCANSRLEVLQVKKLAQAIRNNDANQLYKMLLYGVPGLLNLQDPLTGEAALHVAVRYNYDQLTGILLEQGADINLEAKEGVRPIMVAADYGHIQSLDTLLEKGAEVKSLDATGSNVLFYCLKSTNRHCVCIEKLLEAGADPNQVRSSDGFPVLLAACQAGESKAAEILLAKGASANSCIKKSGKTALMISSEAGHSECVRVLAHAGADLQAADSRGWTSAHYASQSRSFGVLTTLSGYRADFSVTSHPDHNTPLHLAASLPDQLTCKFLAQRGAPCSQENTEGLLAKQIALSLGSKAIGKDLKKLGDQQDKVLSGGNPKGYSEAWLVQLYDWIQVNKYDLYTQLKKVDVEGKGELSKPELINCLLEVGAPAEKDELENLLNLLTKNKDIPVPFKTFLQENKYLHFSYKISANDLTGKSQKGKKGKKGKKGGKKGKKLKIPFDIPITPKSGPRPDIPDHMILKEEYCSDPIRFPRDAPVSNPSQDDSHWYMPEPDKQYLNIYDAVKQADFVSLESALTRGIATTEIRDKFNKTPLMMACAHGRIDVVDWLLERGADVNAFDNFLWRPIHHASHAGHINIVQRLIESGADINTQTIHGGTSLMRAMESSKIDLVKLLLDRGAKTDLRNKSGKTALDIAYEWGDSDTLLVARGLIKEEKQEEKAGKGEKKGKKKEKKGKGKKEKGKKKGKGEDEDDAMPKLTPDQISVLAPKTNPPARLPTPMEKIDLLRHSLNPGNTITPGSTLPSVNKPPTAWGSRPPSTQEFLKRQQSLRESQGEDVVDFGEIRSPFTISIDARVKHMDTEDL</sequence>
<dbReference type="Gene3D" id="1.25.40.20">
    <property type="entry name" value="Ankyrin repeat-containing domain"/>
    <property type="match status" value="3"/>
</dbReference>
<feature type="compositionally biased region" description="Polar residues" evidence="2">
    <location>
        <begin position="734"/>
        <end position="745"/>
    </location>
</feature>
<evidence type="ECO:0000256" key="2">
    <source>
        <dbReference type="SAM" id="MobiDB-lite"/>
    </source>
</evidence>
<evidence type="ECO:0000256" key="1">
    <source>
        <dbReference type="PROSITE-ProRule" id="PRU00023"/>
    </source>
</evidence>
<feature type="repeat" description="ANK" evidence="1">
    <location>
        <begin position="80"/>
        <end position="112"/>
    </location>
</feature>
<accession>A0AAV7JW39</accession>
<name>A0AAV7JW39_9METZ</name>
<dbReference type="InterPro" id="IPR002110">
    <property type="entry name" value="Ankyrin_rpt"/>
</dbReference>
<dbReference type="PANTHER" id="PTHR24127">
    <property type="entry name" value="ANKYRIN REPEAT AND EF-HAND DOMAIN-CONTAINING PROTEIN 1"/>
    <property type="match status" value="1"/>
</dbReference>
<feature type="compositionally biased region" description="Basic residues" evidence="2">
    <location>
        <begin position="667"/>
        <end position="687"/>
    </location>
</feature>
<feature type="repeat" description="ANK" evidence="1">
    <location>
        <begin position="596"/>
        <end position="628"/>
    </location>
</feature>
<dbReference type="PROSITE" id="PS50088">
    <property type="entry name" value="ANK_REPEAT"/>
    <property type="match status" value="7"/>
</dbReference>
<feature type="compositionally biased region" description="Basic residues" evidence="2">
    <location>
        <begin position="420"/>
        <end position="436"/>
    </location>
</feature>
<comment type="caution">
    <text evidence="3">The sequence shown here is derived from an EMBL/GenBank/DDBJ whole genome shotgun (WGS) entry which is preliminary data.</text>
</comment>
<dbReference type="PRINTS" id="PR01415">
    <property type="entry name" value="ANKYRIN"/>
</dbReference>
<proteinExistence type="predicted"/>
<dbReference type="InterPro" id="IPR036770">
    <property type="entry name" value="Ankyrin_rpt-contain_sf"/>
</dbReference>
<dbReference type="EMBL" id="JAKMXF010000298">
    <property type="protein sequence ID" value="KAI6652704.1"/>
    <property type="molecule type" value="Genomic_DNA"/>
</dbReference>
<feature type="region of interest" description="Disordered" evidence="2">
    <location>
        <begin position="417"/>
        <end position="436"/>
    </location>
</feature>
<dbReference type="InterPro" id="IPR011992">
    <property type="entry name" value="EF-hand-dom_pair"/>
</dbReference>
<dbReference type="Proteomes" id="UP001165289">
    <property type="component" value="Unassembled WGS sequence"/>
</dbReference>
<dbReference type="PROSITE" id="PS50297">
    <property type="entry name" value="ANK_REP_REGION"/>
    <property type="match status" value="6"/>
</dbReference>
<dbReference type="PANTHER" id="PTHR24127:SF1">
    <property type="entry name" value="ANKYRIN REPEAT AND EF-HAND DOMAIN-CONTAINING PROTEIN 1"/>
    <property type="match status" value="1"/>
</dbReference>